<dbReference type="Gene3D" id="1.10.357.10">
    <property type="entry name" value="Tetracycline Repressor, domain 2"/>
    <property type="match status" value="1"/>
</dbReference>
<evidence type="ECO:0000259" key="3">
    <source>
        <dbReference type="PROSITE" id="PS50977"/>
    </source>
</evidence>
<feature type="domain" description="HTH tetR-type" evidence="3">
    <location>
        <begin position="21"/>
        <end position="81"/>
    </location>
</feature>
<dbReference type="EMBL" id="CP048222">
    <property type="protein sequence ID" value="QHT69437.1"/>
    <property type="molecule type" value="Genomic_DNA"/>
</dbReference>
<dbReference type="GO" id="GO:0003677">
    <property type="term" value="F:DNA binding"/>
    <property type="evidence" value="ECO:0007669"/>
    <property type="project" value="UniProtKB-UniRule"/>
</dbReference>
<dbReference type="RefSeq" id="WP_162445426.1">
    <property type="nucleotide sequence ID" value="NZ_CP048222.1"/>
</dbReference>
<reference evidence="4 5" key="1">
    <citation type="submission" date="2020-01" db="EMBL/GenBank/DDBJ databases">
        <authorList>
            <person name="Kim M.K."/>
        </authorList>
    </citation>
    <scope>NUCLEOTIDE SEQUENCE [LARGE SCALE GENOMIC DNA]</scope>
    <source>
        <strain evidence="4 5">172606-1</strain>
    </source>
</reference>
<keyword evidence="1 2" id="KW-0238">DNA-binding</keyword>
<dbReference type="PRINTS" id="PR00455">
    <property type="entry name" value="HTHTETR"/>
</dbReference>
<evidence type="ECO:0000313" key="4">
    <source>
        <dbReference type="EMBL" id="QHT69437.1"/>
    </source>
</evidence>
<proteinExistence type="predicted"/>
<dbReference type="KEGG" id="rhoz:GXP67_23730"/>
<sequence length="235" mass="27271">MSATIKIELNEKLYLRDPEQTELGRNIISESISMIDEIGFEQFTFKKLAAKLNSTEASVYRYFENKHKLLIYLISWYWVWLDYKITFCTNNISDPEEKLRIFIKIISRTNTGLDTFTHINEEALYRIVIAESSKAYLTKDVDQDNKEGFFKEYKSVCKKVGNIILQINSSYPYPVALASTLFEAGKKQIFFAQHLTSLTEASIRNDDYSSITAFLEHLAFSAIFNPKFYSNGIKH</sequence>
<dbReference type="PROSITE" id="PS50977">
    <property type="entry name" value="HTH_TETR_2"/>
    <property type="match status" value="1"/>
</dbReference>
<dbReference type="Pfam" id="PF00440">
    <property type="entry name" value="TetR_N"/>
    <property type="match status" value="1"/>
</dbReference>
<evidence type="ECO:0000256" key="2">
    <source>
        <dbReference type="PROSITE-ProRule" id="PRU00335"/>
    </source>
</evidence>
<feature type="DNA-binding region" description="H-T-H motif" evidence="2">
    <location>
        <begin position="44"/>
        <end position="63"/>
    </location>
</feature>
<dbReference type="SUPFAM" id="SSF46689">
    <property type="entry name" value="Homeodomain-like"/>
    <property type="match status" value="1"/>
</dbReference>
<accession>A0A6C0GNC6</accession>
<dbReference type="AlphaFoldDB" id="A0A6C0GNC6"/>
<gene>
    <name evidence="4" type="ORF">GXP67_23730</name>
</gene>
<keyword evidence="5" id="KW-1185">Reference proteome</keyword>
<organism evidence="4 5">
    <name type="scientific">Rhodocytophaga rosea</name>
    <dbReference type="NCBI Taxonomy" id="2704465"/>
    <lineage>
        <taxon>Bacteria</taxon>
        <taxon>Pseudomonadati</taxon>
        <taxon>Bacteroidota</taxon>
        <taxon>Cytophagia</taxon>
        <taxon>Cytophagales</taxon>
        <taxon>Rhodocytophagaceae</taxon>
        <taxon>Rhodocytophaga</taxon>
    </lineage>
</organism>
<name>A0A6C0GNC6_9BACT</name>
<dbReference type="InterPro" id="IPR001647">
    <property type="entry name" value="HTH_TetR"/>
</dbReference>
<evidence type="ECO:0000313" key="5">
    <source>
        <dbReference type="Proteomes" id="UP000480178"/>
    </source>
</evidence>
<protein>
    <submittedName>
        <fullName evidence="4">TetR/AcrR family transcriptional regulator</fullName>
    </submittedName>
</protein>
<dbReference type="InterPro" id="IPR009057">
    <property type="entry name" value="Homeodomain-like_sf"/>
</dbReference>
<evidence type="ECO:0000256" key="1">
    <source>
        <dbReference type="ARBA" id="ARBA00023125"/>
    </source>
</evidence>
<dbReference type="Proteomes" id="UP000480178">
    <property type="component" value="Chromosome"/>
</dbReference>